<evidence type="ECO:0000313" key="8">
    <source>
        <dbReference type="Proteomes" id="UP000286510"/>
    </source>
</evidence>
<evidence type="ECO:0000313" key="6">
    <source>
        <dbReference type="Proteomes" id="UP000266196"/>
    </source>
</evidence>
<dbReference type="PANTHER" id="PTHR38899">
    <property type="entry name" value="DOMAIN OOKINETE PROTEIN, PUTATIVE-RELATED"/>
    <property type="match status" value="1"/>
</dbReference>
<protein>
    <submittedName>
        <fullName evidence="4">Uncharacterized protein</fullName>
    </submittedName>
</protein>
<dbReference type="AlphaFoldDB" id="A0A397F9R3"/>
<reference evidence="2 9" key="2">
    <citation type="submission" date="2019-06" db="EMBL/GenBank/DDBJ databases">
        <title>Genomics analysis of Aphanomyces spp. identifies a new class of oomycete effector associated with host adaptation.</title>
        <authorList>
            <person name="Gaulin E."/>
        </authorList>
    </citation>
    <scope>NUCLEOTIDE SEQUENCE [LARGE SCALE GENOMIC DNA]</scope>
    <source>
        <strain evidence="2 9">E</strain>
    </source>
</reference>
<dbReference type="EMBL" id="QUTA01006851">
    <property type="protein sequence ID" value="RHY09316.1"/>
    <property type="molecule type" value="Genomic_DNA"/>
</dbReference>
<dbReference type="Proteomes" id="UP000266239">
    <property type="component" value="Unassembled WGS sequence"/>
</dbReference>
<dbReference type="Proteomes" id="UP000286510">
    <property type="component" value="Unassembled WGS sequence"/>
</dbReference>
<dbReference type="EMBL" id="QUTE01009192">
    <property type="protein sequence ID" value="RHZ20279.1"/>
    <property type="molecule type" value="Genomic_DNA"/>
</dbReference>
<dbReference type="Proteomes" id="UP000469452">
    <property type="component" value="Unassembled WGS sequence"/>
</dbReference>
<dbReference type="EMBL" id="QUTF01011700">
    <property type="protein sequence ID" value="RHZ27325.1"/>
    <property type="molecule type" value="Genomic_DNA"/>
</dbReference>
<reference evidence="6 7" key="1">
    <citation type="submission" date="2018-08" db="EMBL/GenBank/DDBJ databases">
        <title>Aphanomyces genome sequencing and annotation.</title>
        <authorList>
            <person name="Minardi D."/>
            <person name="Oidtmann B."/>
            <person name="Van Der Giezen M."/>
            <person name="Studholme D.J."/>
        </authorList>
    </citation>
    <scope>NUCLEOTIDE SEQUENCE [LARGE SCALE GENOMIC DNA]</scope>
    <source>
        <strain evidence="4 6">197901</strain>
        <strain evidence="5 8">FDL457</strain>
        <strain evidence="3 7">Yx</strain>
    </source>
</reference>
<comment type="caution">
    <text evidence="4">The sequence shown here is derived from an EMBL/GenBank/DDBJ whole genome shotgun (WGS) entry which is preliminary data.</text>
</comment>
<evidence type="ECO:0000256" key="1">
    <source>
        <dbReference type="SAM" id="MobiDB-lite"/>
    </source>
</evidence>
<name>A0A397F9R3_APHAT</name>
<dbReference type="Proteomes" id="UP000266196">
    <property type="component" value="Unassembled WGS sequence"/>
</dbReference>
<evidence type="ECO:0000313" key="2">
    <source>
        <dbReference type="EMBL" id="KAF0757650.1"/>
    </source>
</evidence>
<evidence type="ECO:0000313" key="7">
    <source>
        <dbReference type="Proteomes" id="UP000266239"/>
    </source>
</evidence>
<proteinExistence type="predicted"/>
<feature type="region of interest" description="Disordered" evidence="1">
    <location>
        <begin position="1"/>
        <end position="20"/>
    </location>
</feature>
<evidence type="ECO:0000313" key="3">
    <source>
        <dbReference type="EMBL" id="RHY09316.1"/>
    </source>
</evidence>
<organism evidence="4 6">
    <name type="scientific">Aphanomyces astaci</name>
    <name type="common">Crayfish plague agent</name>
    <dbReference type="NCBI Taxonomy" id="112090"/>
    <lineage>
        <taxon>Eukaryota</taxon>
        <taxon>Sar</taxon>
        <taxon>Stramenopiles</taxon>
        <taxon>Oomycota</taxon>
        <taxon>Saprolegniomycetes</taxon>
        <taxon>Saprolegniales</taxon>
        <taxon>Verrucalvaceae</taxon>
        <taxon>Aphanomyces</taxon>
    </lineage>
</organism>
<evidence type="ECO:0000313" key="5">
    <source>
        <dbReference type="EMBL" id="RHZ27325.1"/>
    </source>
</evidence>
<accession>A0A397F9R3</accession>
<gene>
    <name evidence="2" type="ORF">AaE_004204</name>
    <name evidence="3" type="ORF">DYB25_013873</name>
    <name evidence="5" type="ORF">DYB26_010387</name>
    <name evidence="4" type="ORF">DYB31_007717</name>
</gene>
<dbReference type="PANTHER" id="PTHR38899:SF1">
    <property type="entry name" value="PROTEIN KINASE"/>
    <property type="match status" value="1"/>
</dbReference>
<evidence type="ECO:0000313" key="4">
    <source>
        <dbReference type="EMBL" id="RHZ20279.1"/>
    </source>
</evidence>
<evidence type="ECO:0000313" key="9">
    <source>
        <dbReference type="Proteomes" id="UP000469452"/>
    </source>
</evidence>
<dbReference type="EMBL" id="VJMI01009886">
    <property type="protein sequence ID" value="KAF0757650.1"/>
    <property type="molecule type" value="Genomic_DNA"/>
</dbReference>
<sequence length="228" mass="24258">MFASAPVAMTQFGNNKNPSRGILRPTLQMNSMSSPATPRPTNAIVLSWDDFLCPVEWLQRNIPPTSTTHSCLLQLDQCIVQLLLHASTIGPVFVLCESGASFIEGLCTAYLPGCAQLFSSPQHQARIQLICAATTLTSAWHGQILKMICTQRLPVSASYGLVTVGGDGLREGCLALAKYAPAVLPKVLRVVKTTDLSGGMPAILHRLVGVGRQLGGLVQHGSAVDLSI</sequence>
<dbReference type="VEuPathDB" id="FungiDB:H257_08325"/>